<keyword evidence="10 16" id="KW-0472">Membrane</keyword>
<dbReference type="InterPro" id="IPR049326">
    <property type="entry name" value="Rhodopsin_dom_fungi"/>
</dbReference>
<evidence type="ECO:0000256" key="12">
    <source>
        <dbReference type="ARBA" id="ARBA00023288"/>
    </source>
</evidence>
<feature type="transmembrane region" description="Helical" evidence="16">
    <location>
        <begin position="182"/>
        <end position="200"/>
    </location>
</feature>
<organism evidence="19 20">
    <name type="scientific">Anthostomella pinea</name>
    <dbReference type="NCBI Taxonomy" id="933095"/>
    <lineage>
        <taxon>Eukaryota</taxon>
        <taxon>Fungi</taxon>
        <taxon>Dikarya</taxon>
        <taxon>Ascomycota</taxon>
        <taxon>Pezizomycotina</taxon>
        <taxon>Sordariomycetes</taxon>
        <taxon>Xylariomycetidae</taxon>
        <taxon>Xylariales</taxon>
        <taxon>Xylariaceae</taxon>
        <taxon>Anthostomella</taxon>
    </lineage>
</organism>
<evidence type="ECO:0000313" key="19">
    <source>
        <dbReference type="EMBL" id="CAJ2509836.1"/>
    </source>
</evidence>
<evidence type="ECO:0000256" key="6">
    <source>
        <dbReference type="ARBA" id="ARBA00022622"/>
    </source>
</evidence>
<evidence type="ECO:0000256" key="16">
    <source>
        <dbReference type="SAM" id="Phobius"/>
    </source>
</evidence>
<evidence type="ECO:0000256" key="11">
    <source>
        <dbReference type="ARBA" id="ARBA00023157"/>
    </source>
</evidence>
<feature type="transmembrane region" description="Helical" evidence="16">
    <location>
        <begin position="294"/>
        <end position="316"/>
    </location>
</feature>
<feature type="transmembrane region" description="Helical" evidence="16">
    <location>
        <begin position="212"/>
        <end position="239"/>
    </location>
</feature>
<dbReference type="PROSITE" id="PS52012">
    <property type="entry name" value="CFEM"/>
    <property type="match status" value="1"/>
</dbReference>
<evidence type="ECO:0000256" key="7">
    <source>
        <dbReference type="ARBA" id="ARBA00022692"/>
    </source>
</evidence>
<evidence type="ECO:0000256" key="17">
    <source>
        <dbReference type="SAM" id="SignalP"/>
    </source>
</evidence>
<keyword evidence="12" id="KW-0449">Lipoprotein</keyword>
<feature type="compositionally biased region" description="Polar residues" evidence="15">
    <location>
        <begin position="484"/>
        <end position="493"/>
    </location>
</feature>
<comment type="similarity">
    <text evidence="4">Belongs to the RBT5 family.</text>
</comment>
<dbReference type="PROSITE" id="PS51257">
    <property type="entry name" value="PROKAR_LIPOPROTEIN"/>
    <property type="match status" value="1"/>
</dbReference>
<evidence type="ECO:0000313" key="20">
    <source>
        <dbReference type="Proteomes" id="UP001295740"/>
    </source>
</evidence>
<comment type="subcellular location">
    <subcellularLocation>
        <location evidence="2">Membrane</location>
        <topology evidence="2">Lipid-anchor</topology>
        <topology evidence="2">GPI-anchor</topology>
    </subcellularLocation>
    <subcellularLocation>
        <location evidence="1">Membrane</location>
        <topology evidence="1">Multi-pass membrane protein</topology>
    </subcellularLocation>
    <subcellularLocation>
        <location evidence="3">Secreted</location>
    </subcellularLocation>
</comment>
<comment type="similarity">
    <text evidence="13">Belongs to the SAT4 family.</text>
</comment>
<accession>A0AAI8VRL5</accession>
<evidence type="ECO:0000256" key="9">
    <source>
        <dbReference type="ARBA" id="ARBA00022989"/>
    </source>
</evidence>
<dbReference type="Proteomes" id="UP001295740">
    <property type="component" value="Unassembled WGS sequence"/>
</dbReference>
<evidence type="ECO:0000259" key="18">
    <source>
        <dbReference type="PROSITE" id="PS52012"/>
    </source>
</evidence>
<keyword evidence="9 16" id="KW-1133">Transmembrane helix</keyword>
<name>A0AAI8VRL5_9PEZI</name>
<keyword evidence="11 14" id="KW-1015">Disulfide bond</keyword>
<dbReference type="Pfam" id="PF05730">
    <property type="entry name" value="CFEM"/>
    <property type="match status" value="1"/>
</dbReference>
<keyword evidence="20" id="KW-1185">Reference proteome</keyword>
<keyword evidence="7 16" id="KW-0812">Transmembrane</keyword>
<feature type="region of interest" description="Disordered" evidence="15">
    <location>
        <begin position="465"/>
        <end position="493"/>
    </location>
</feature>
<feature type="region of interest" description="Disordered" evidence="15">
    <location>
        <begin position="366"/>
        <end position="413"/>
    </location>
</feature>
<keyword evidence="5" id="KW-0964">Secreted</keyword>
<gene>
    <name evidence="19" type="ORF">KHLLAP_LOCUS10304</name>
</gene>
<feature type="transmembrane region" description="Helical" evidence="16">
    <location>
        <begin position="101"/>
        <end position="121"/>
    </location>
</feature>
<protein>
    <submittedName>
        <fullName evidence="19">Uu.00g057360.m01.CDS01</fullName>
    </submittedName>
</protein>
<evidence type="ECO:0000256" key="10">
    <source>
        <dbReference type="ARBA" id="ARBA00023136"/>
    </source>
</evidence>
<evidence type="ECO:0000256" key="15">
    <source>
        <dbReference type="SAM" id="MobiDB-lite"/>
    </source>
</evidence>
<comment type="caution">
    <text evidence="19">The sequence shown here is derived from an EMBL/GenBank/DDBJ whole genome shotgun (WGS) entry which is preliminary data.</text>
</comment>
<comment type="caution">
    <text evidence="14">Lacks conserved residue(s) required for the propagation of feature annotation.</text>
</comment>
<evidence type="ECO:0000256" key="13">
    <source>
        <dbReference type="ARBA" id="ARBA00038359"/>
    </source>
</evidence>
<evidence type="ECO:0000256" key="2">
    <source>
        <dbReference type="ARBA" id="ARBA00004589"/>
    </source>
</evidence>
<evidence type="ECO:0000256" key="4">
    <source>
        <dbReference type="ARBA" id="ARBA00010031"/>
    </source>
</evidence>
<feature type="compositionally biased region" description="Polar residues" evidence="15">
    <location>
        <begin position="379"/>
        <end position="398"/>
    </location>
</feature>
<keyword evidence="8 17" id="KW-0732">Signal</keyword>
<dbReference type="GO" id="GO:0098552">
    <property type="term" value="C:side of membrane"/>
    <property type="evidence" value="ECO:0007669"/>
    <property type="project" value="UniProtKB-KW"/>
</dbReference>
<feature type="disulfide bond" evidence="14">
    <location>
        <begin position="57"/>
        <end position="90"/>
    </location>
</feature>
<dbReference type="AlphaFoldDB" id="A0AAI8VRL5"/>
<dbReference type="PANTHER" id="PTHR33048">
    <property type="entry name" value="PTH11-LIKE INTEGRAL MEMBRANE PROTEIN (AFU_ORTHOLOGUE AFUA_5G11245)"/>
    <property type="match status" value="1"/>
</dbReference>
<feature type="chain" id="PRO_5042602018" evidence="17">
    <location>
        <begin position="22"/>
        <end position="493"/>
    </location>
</feature>
<feature type="transmembrane region" description="Helical" evidence="16">
    <location>
        <begin position="259"/>
        <end position="282"/>
    </location>
</feature>
<evidence type="ECO:0000256" key="14">
    <source>
        <dbReference type="PROSITE-ProRule" id="PRU01356"/>
    </source>
</evidence>
<dbReference type="Pfam" id="PF20684">
    <property type="entry name" value="Fung_rhodopsin"/>
    <property type="match status" value="1"/>
</dbReference>
<dbReference type="GO" id="GO:0005576">
    <property type="term" value="C:extracellular region"/>
    <property type="evidence" value="ECO:0007669"/>
    <property type="project" value="UniProtKB-SubCell"/>
</dbReference>
<dbReference type="InterPro" id="IPR008427">
    <property type="entry name" value="Extracellular_membr_CFEM_dom"/>
</dbReference>
<evidence type="ECO:0000256" key="1">
    <source>
        <dbReference type="ARBA" id="ARBA00004141"/>
    </source>
</evidence>
<reference evidence="19" key="1">
    <citation type="submission" date="2023-10" db="EMBL/GenBank/DDBJ databases">
        <authorList>
            <person name="Hackl T."/>
        </authorList>
    </citation>
    <scope>NUCLEOTIDE SEQUENCE</scope>
</reference>
<dbReference type="InterPro" id="IPR052337">
    <property type="entry name" value="SAT4-like"/>
</dbReference>
<proteinExistence type="inferred from homology"/>
<feature type="transmembrane region" description="Helical" evidence="16">
    <location>
        <begin position="341"/>
        <end position="361"/>
    </location>
</feature>
<evidence type="ECO:0000256" key="5">
    <source>
        <dbReference type="ARBA" id="ARBA00022525"/>
    </source>
</evidence>
<dbReference type="EMBL" id="CAUWAG010000013">
    <property type="protein sequence ID" value="CAJ2509836.1"/>
    <property type="molecule type" value="Genomic_DNA"/>
</dbReference>
<feature type="domain" description="CFEM" evidence="18">
    <location>
        <begin position="5"/>
        <end position="117"/>
    </location>
</feature>
<keyword evidence="6" id="KW-0325">Glycoprotein</keyword>
<evidence type="ECO:0000256" key="8">
    <source>
        <dbReference type="ARBA" id="ARBA00022729"/>
    </source>
</evidence>
<evidence type="ECO:0000256" key="3">
    <source>
        <dbReference type="ARBA" id="ARBA00004613"/>
    </source>
</evidence>
<dbReference type="PANTHER" id="PTHR33048:SF160">
    <property type="entry name" value="SAT4 FAMILY MEMBRANE PROTEIN"/>
    <property type="match status" value="1"/>
</dbReference>
<sequence>MRTDIIFGLLVSCLAFTSCRADLLSYADELPKCALSCLLTTIPASACGNFTNSTCICTDTDLSAATGACVAASCTVMEQLTLVRTEQEACNIPKRTRRDDIPGFVVFWAVTLLCLAIRLWVRYSTATELAMDDLVVVLMLLVLIAFVGLGQYVRFTAIGFDIWNLDEATVTIALKLFFIDELLYTVVLALCRVGILMFLIRVFSSVRNFATICYIVMAWVVVSAVVIVLMTVFQCWPIPYNWLGWKGEFGSHQCLDLNVLGYVAGGLGIGQDLVILLIPLPVITSLQMPLKRKLFTLFMFSLGSFALAISCIRLRYLVQFRKSRNPTYDYTDAVIWTELEVYVTVIVLCLPSIRTFLAGLMPKGFGSKHTKTPAAASRTLPSGRTGASSKCPSKQYSELESGRGTESIEMPRRVRVSEQAAAERYRDNGPDVDYFRWHGANDVWMGPSSAGPVAYASRYPDASRYPYASRYPDTSKYPDASRGAYSSQPRRGP</sequence>
<feature type="signal peptide" evidence="17">
    <location>
        <begin position="1"/>
        <end position="21"/>
    </location>
</feature>
<keyword evidence="6" id="KW-0336">GPI-anchor</keyword>
<feature type="transmembrane region" description="Helical" evidence="16">
    <location>
        <begin position="133"/>
        <end position="153"/>
    </location>
</feature>